<accession>A0ABQ4TVQ9</accession>
<protein>
    <submittedName>
        <fullName evidence="1">Uncharacterized protein</fullName>
    </submittedName>
</protein>
<name>A0ABQ4TVQ9_9HYPH</name>
<dbReference type="RefSeq" id="WP_238180697.1">
    <property type="nucleotide sequence ID" value="NZ_BPRB01000008.1"/>
</dbReference>
<sequence>MSQRFERMLEQEAADEESIMTDALILETVVFALIGSIRPFGFNKARFRELLSEGAASLAQSDPEGSLADDLRITGDGVMKILARRALGGDPSEAMDERPTDP</sequence>
<evidence type="ECO:0000313" key="2">
    <source>
        <dbReference type="Proteomes" id="UP001055057"/>
    </source>
</evidence>
<comment type="caution">
    <text evidence="1">The sequence shown here is derived from an EMBL/GenBank/DDBJ whole genome shotgun (WGS) entry which is preliminary data.</text>
</comment>
<dbReference type="EMBL" id="BPRB01000008">
    <property type="protein sequence ID" value="GJE58057.1"/>
    <property type="molecule type" value="Genomic_DNA"/>
</dbReference>
<dbReference type="Proteomes" id="UP001055057">
    <property type="component" value="Unassembled WGS sequence"/>
</dbReference>
<keyword evidence="2" id="KW-1185">Reference proteome</keyword>
<evidence type="ECO:0000313" key="1">
    <source>
        <dbReference type="EMBL" id="GJE58057.1"/>
    </source>
</evidence>
<reference evidence="1" key="2">
    <citation type="submission" date="2021-08" db="EMBL/GenBank/DDBJ databases">
        <authorList>
            <person name="Tani A."/>
            <person name="Ola A."/>
            <person name="Ogura Y."/>
            <person name="Katsura K."/>
            <person name="Hayashi T."/>
        </authorList>
    </citation>
    <scope>NUCLEOTIDE SEQUENCE</scope>
    <source>
        <strain evidence="1">DSM 23632</strain>
    </source>
</reference>
<organism evidence="1 2">
    <name type="scientific">Methylobacterium trifolii</name>
    <dbReference type="NCBI Taxonomy" id="1003092"/>
    <lineage>
        <taxon>Bacteria</taxon>
        <taxon>Pseudomonadati</taxon>
        <taxon>Pseudomonadota</taxon>
        <taxon>Alphaproteobacteria</taxon>
        <taxon>Hyphomicrobiales</taxon>
        <taxon>Methylobacteriaceae</taxon>
        <taxon>Methylobacterium</taxon>
    </lineage>
</organism>
<reference evidence="1" key="1">
    <citation type="journal article" date="2021" name="Front. Microbiol.">
        <title>Comprehensive Comparative Genomics and Phenotyping of Methylobacterium Species.</title>
        <authorList>
            <person name="Alessa O."/>
            <person name="Ogura Y."/>
            <person name="Fujitani Y."/>
            <person name="Takami H."/>
            <person name="Hayashi T."/>
            <person name="Sahin N."/>
            <person name="Tani A."/>
        </authorList>
    </citation>
    <scope>NUCLEOTIDE SEQUENCE</scope>
    <source>
        <strain evidence="1">DSM 23632</strain>
    </source>
</reference>
<gene>
    <name evidence="1" type="ORF">MPOCJGCO_0135</name>
</gene>
<proteinExistence type="predicted"/>